<dbReference type="AlphaFoldDB" id="A0A9D1LXD2"/>
<dbReference type="PANTHER" id="PTHR18901">
    <property type="entry name" value="2-DEOXYGLUCOSE-6-PHOSPHATE PHOSPHATASE 2"/>
    <property type="match status" value="1"/>
</dbReference>
<evidence type="ECO:0000313" key="1">
    <source>
        <dbReference type="EMBL" id="HIU49725.1"/>
    </source>
</evidence>
<dbReference type="InterPro" id="IPR023198">
    <property type="entry name" value="PGP-like_dom2"/>
</dbReference>
<dbReference type="Pfam" id="PF13419">
    <property type="entry name" value="HAD_2"/>
    <property type="match status" value="1"/>
</dbReference>
<dbReference type="NCBIfam" id="TIGR01509">
    <property type="entry name" value="HAD-SF-IA-v3"/>
    <property type="match status" value="1"/>
</dbReference>
<dbReference type="InterPro" id="IPR023214">
    <property type="entry name" value="HAD_sf"/>
</dbReference>
<dbReference type="CDD" id="cd07505">
    <property type="entry name" value="HAD_BPGM-like"/>
    <property type="match status" value="1"/>
</dbReference>
<name>A0A9D1LXD2_9FIRM</name>
<comment type="caution">
    <text evidence="1">The sequence shown here is derived from an EMBL/GenBank/DDBJ whole genome shotgun (WGS) entry which is preliminary data.</text>
</comment>
<protein>
    <submittedName>
        <fullName evidence="1">HAD family phosphatase</fullName>
    </submittedName>
</protein>
<dbReference type="Gene3D" id="1.10.150.240">
    <property type="entry name" value="Putative phosphatase, domain 2"/>
    <property type="match status" value="1"/>
</dbReference>
<dbReference type="GO" id="GO:0016791">
    <property type="term" value="F:phosphatase activity"/>
    <property type="evidence" value="ECO:0007669"/>
    <property type="project" value="TreeGrafter"/>
</dbReference>
<organism evidence="1 2">
    <name type="scientific">Candidatus Limousia pullorum</name>
    <dbReference type="NCBI Taxonomy" id="2840860"/>
    <lineage>
        <taxon>Bacteria</taxon>
        <taxon>Bacillati</taxon>
        <taxon>Bacillota</taxon>
        <taxon>Clostridia</taxon>
        <taxon>Eubacteriales</taxon>
        <taxon>Oscillospiraceae</taxon>
        <taxon>Oscillospiraceae incertae sedis</taxon>
        <taxon>Candidatus Limousia</taxon>
    </lineage>
</organism>
<dbReference type="InterPro" id="IPR041492">
    <property type="entry name" value="HAD_2"/>
</dbReference>
<dbReference type="SUPFAM" id="SSF56784">
    <property type="entry name" value="HAD-like"/>
    <property type="match status" value="1"/>
</dbReference>
<reference evidence="1" key="2">
    <citation type="journal article" date="2021" name="PeerJ">
        <title>Extensive microbial diversity within the chicken gut microbiome revealed by metagenomics and culture.</title>
        <authorList>
            <person name="Gilroy R."/>
            <person name="Ravi A."/>
            <person name="Getino M."/>
            <person name="Pursley I."/>
            <person name="Horton D.L."/>
            <person name="Alikhan N.F."/>
            <person name="Baker D."/>
            <person name="Gharbi K."/>
            <person name="Hall N."/>
            <person name="Watson M."/>
            <person name="Adriaenssens E.M."/>
            <person name="Foster-Nyarko E."/>
            <person name="Jarju S."/>
            <person name="Secka A."/>
            <person name="Antonio M."/>
            <person name="Oren A."/>
            <person name="Chaudhuri R.R."/>
            <person name="La Ragione R."/>
            <person name="Hildebrand F."/>
            <person name="Pallen M.J."/>
        </authorList>
    </citation>
    <scope>NUCLEOTIDE SEQUENCE</scope>
    <source>
        <strain evidence="1">ChiGjej1B1-1684</strain>
    </source>
</reference>
<proteinExistence type="predicted"/>
<dbReference type="PANTHER" id="PTHR18901:SF38">
    <property type="entry name" value="PSEUDOURIDINE-5'-PHOSPHATASE"/>
    <property type="match status" value="1"/>
</dbReference>
<sequence>MNFPSEITGAIFDVDGTLLNSMRVWEGLAERYLMSKGITPEEGLSQKLKTCTVSQAADYYRTNYGLNLSTDRIISETNDIIREFYENQAEMKPGVKELLNKFSDMKIRMCVATATDRELIVPALKRNGIYDCFCAVLCGDDIKTGKDSPEIFYKALEILKTDIKTTWVFEDALHAAQTAKKAGFKVACVYDNCSHENQPELVKLSDLYLKSFDELDLIK</sequence>
<dbReference type="SFLD" id="SFLDS00003">
    <property type="entry name" value="Haloacid_Dehalogenase"/>
    <property type="match status" value="1"/>
</dbReference>
<dbReference type="Gene3D" id="3.40.50.1000">
    <property type="entry name" value="HAD superfamily/HAD-like"/>
    <property type="match status" value="1"/>
</dbReference>
<evidence type="ECO:0000313" key="2">
    <source>
        <dbReference type="Proteomes" id="UP000824118"/>
    </source>
</evidence>
<dbReference type="InterPro" id="IPR006439">
    <property type="entry name" value="HAD-SF_hydro_IA"/>
</dbReference>
<dbReference type="SFLD" id="SFLDG01129">
    <property type="entry name" value="C1.5:_HAD__Beta-PGM__Phosphata"/>
    <property type="match status" value="1"/>
</dbReference>
<gene>
    <name evidence="1" type="ORF">IAD22_01760</name>
</gene>
<reference evidence="1" key="1">
    <citation type="submission" date="2020-10" db="EMBL/GenBank/DDBJ databases">
        <authorList>
            <person name="Gilroy R."/>
        </authorList>
    </citation>
    <scope>NUCLEOTIDE SEQUENCE</scope>
    <source>
        <strain evidence="1">ChiGjej1B1-1684</strain>
    </source>
</reference>
<accession>A0A9D1LXD2</accession>
<dbReference type="Proteomes" id="UP000824118">
    <property type="component" value="Unassembled WGS sequence"/>
</dbReference>
<dbReference type="EMBL" id="DVNG01000024">
    <property type="protein sequence ID" value="HIU49725.1"/>
    <property type="molecule type" value="Genomic_DNA"/>
</dbReference>
<dbReference type="InterPro" id="IPR036412">
    <property type="entry name" value="HAD-like_sf"/>
</dbReference>